<keyword evidence="1" id="KW-0175">Coiled coil</keyword>
<proteinExistence type="predicted"/>
<evidence type="ECO:0000313" key="2">
    <source>
        <dbReference type="Proteomes" id="UP000887540"/>
    </source>
</evidence>
<evidence type="ECO:0000313" key="3">
    <source>
        <dbReference type="WBParaSite" id="ACRNAN_scaffold2457.g20097.t1"/>
    </source>
</evidence>
<organism evidence="2 3">
    <name type="scientific">Acrobeloides nanus</name>
    <dbReference type="NCBI Taxonomy" id="290746"/>
    <lineage>
        <taxon>Eukaryota</taxon>
        <taxon>Metazoa</taxon>
        <taxon>Ecdysozoa</taxon>
        <taxon>Nematoda</taxon>
        <taxon>Chromadorea</taxon>
        <taxon>Rhabditida</taxon>
        <taxon>Tylenchina</taxon>
        <taxon>Cephalobomorpha</taxon>
        <taxon>Cephaloboidea</taxon>
        <taxon>Cephalobidae</taxon>
        <taxon>Acrobeloides</taxon>
    </lineage>
</organism>
<evidence type="ECO:0000256" key="1">
    <source>
        <dbReference type="SAM" id="Coils"/>
    </source>
</evidence>
<sequence length="139" mass="15836">MAEALADRLAHIEELLGINASDSKLPNLDISSLRKKLQNLKNQDGIKTDFIMKIPRDKLQRLNKGIRQPDLITMKEKLIAIDFARELMLKRSELLEELKRLSEVAFKSDDFSKIPEFESTLTQAEKELSEALADAVKNT</sequence>
<dbReference type="WBParaSite" id="ACRNAN_scaffold2457.g20097.t1">
    <property type="protein sequence ID" value="ACRNAN_scaffold2457.g20097.t1"/>
    <property type="gene ID" value="ACRNAN_scaffold2457.g20097"/>
</dbReference>
<accession>A0A914DH50</accession>
<protein>
    <submittedName>
        <fullName evidence="3">Uncharacterized protein</fullName>
    </submittedName>
</protein>
<name>A0A914DH50_9BILA</name>
<dbReference type="Proteomes" id="UP000887540">
    <property type="component" value="Unplaced"/>
</dbReference>
<keyword evidence="2" id="KW-1185">Reference proteome</keyword>
<feature type="coiled-coil region" evidence="1">
    <location>
        <begin position="84"/>
        <end position="134"/>
    </location>
</feature>
<dbReference type="AlphaFoldDB" id="A0A914DH50"/>
<reference evidence="3" key="1">
    <citation type="submission" date="2022-11" db="UniProtKB">
        <authorList>
            <consortium name="WormBaseParasite"/>
        </authorList>
    </citation>
    <scope>IDENTIFICATION</scope>
</reference>